<dbReference type="PRINTS" id="PR00046">
    <property type="entry name" value="SIGMA70FCT"/>
</dbReference>
<feature type="domain" description="RNA polymerase sigma-70" evidence="7">
    <location>
        <begin position="210"/>
        <end position="236"/>
    </location>
</feature>
<dbReference type="Gene3D" id="1.20.140.160">
    <property type="match status" value="1"/>
</dbReference>
<dbReference type="InterPro" id="IPR014284">
    <property type="entry name" value="RNA_pol_sigma-70_dom"/>
</dbReference>
<keyword evidence="3 5" id="KW-0238">DNA-binding</keyword>
<dbReference type="HOGENOM" id="CLU_014793_8_1_9"/>
<dbReference type="PIRSF" id="PIRSF000770">
    <property type="entry name" value="RNA_pol_sigma-SigE/K"/>
    <property type="match status" value="1"/>
</dbReference>
<dbReference type="Proteomes" id="UP000001572">
    <property type="component" value="Chromosome"/>
</dbReference>
<evidence type="ECO:0000313" key="9">
    <source>
        <dbReference type="Proteomes" id="UP000001572"/>
    </source>
</evidence>
<dbReference type="InterPro" id="IPR013324">
    <property type="entry name" value="RNA_pol_sigma_r3/r4-like"/>
</dbReference>
<accession>A6TRM8</accession>
<evidence type="ECO:0000256" key="3">
    <source>
        <dbReference type="ARBA" id="ARBA00023125"/>
    </source>
</evidence>
<evidence type="ECO:0000256" key="1">
    <source>
        <dbReference type="ARBA" id="ARBA00023015"/>
    </source>
</evidence>
<organism evidence="8 9">
    <name type="scientific">Alkaliphilus metalliredigens (strain QYMF)</name>
    <dbReference type="NCBI Taxonomy" id="293826"/>
    <lineage>
        <taxon>Bacteria</taxon>
        <taxon>Bacillati</taxon>
        <taxon>Bacillota</taxon>
        <taxon>Clostridia</taxon>
        <taxon>Peptostreptococcales</taxon>
        <taxon>Natronincolaceae</taxon>
        <taxon>Alkaliphilus</taxon>
    </lineage>
</organism>
<dbReference type="GO" id="GO:0006352">
    <property type="term" value="P:DNA-templated transcription initiation"/>
    <property type="evidence" value="ECO:0007669"/>
    <property type="project" value="InterPro"/>
</dbReference>
<dbReference type="SUPFAM" id="SSF88946">
    <property type="entry name" value="Sigma2 domain of RNA polymerase sigma factors"/>
    <property type="match status" value="1"/>
</dbReference>
<evidence type="ECO:0000259" key="6">
    <source>
        <dbReference type="PROSITE" id="PS00715"/>
    </source>
</evidence>
<dbReference type="Pfam" id="PF04545">
    <property type="entry name" value="Sigma70_r4"/>
    <property type="match status" value="1"/>
</dbReference>
<evidence type="ECO:0000259" key="7">
    <source>
        <dbReference type="PROSITE" id="PS00716"/>
    </source>
</evidence>
<dbReference type="InterPro" id="IPR007630">
    <property type="entry name" value="RNA_pol_sigma70_r4"/>
</dbReference>
<comment type="similarity">
    <text evidence="5">Belongs to the sigma-70 factor family.</text>
</comment>
<dbReference type="OrthoDB" id="9799825at2"/>
<sequence length="243" mass="28251">MEHQSLWQHYKQNHDLQTKNELIEKYIALVKIIAGRLYTSYGSNVDYDDLVSYGIFGLIDAIEKFDINKNVKFETYAQIRIRGAIIDQLRNLDWVPRSIRQKSKKIEDAYAKAENRLGRSVLDFEVAQELEMSIGDFHRTLQQINSFNIVSLEERLSDTHHNQIPIGDENDLPEQIICNKEERLLLRSSIESLSEREKTVVTLYYYEGFTYKEIGQVLDVSESRVSQLHSKAIVRLKGVLKLG</sequence>
<dbReference type="CDD" id="cd06171">
    <property type="entry name" value="Sigma70_r4"/>
    <property type="match status" value="1"/>
</dbReference>
<proteinExistence type="inferred from homology"/>
<dbReference type="STRING" id="293826.Amet_2694"/>
<dbReference type="PROSITE" id="PS00715">
    <property type="entry name" value="SIGMA70_1"/>
    <property type="match status" value="1"/>
</dbReference>
<dbReference type="GO" id="GO:0016987">
    <property type="term" value="F:sigma factor activity"/>
    <property type="evidence" value="ECO:0007669"/>
    <property type="project" value="UniProtKB-KW"/>
</dbReference>
<gene>
    <name evidence="8" type="ordered locus">Amet_2694</name>
</gene>
<dbReference type="KEGG" id="amt:Amet_2694"/>
<dbReference type="Pfam" id="PF04542">
    <property type="entry name" value="Sigma70_r2"/>
    <property type="match status" value="1"/>
</dbReference>
<dbReference type="PROSITE" id="PS00716">
    <property type="entry name" value="SIGMA70_2"/>
    <property type="match status" value="1"/>
</dbReference>
<dbReference type="PANTHER" id="PTHR30385">
    <property type="entry name" value="SIGMA FACTOR F FLAGELLAR"/>
    <property type="match status" value="1"/>
</dbReference>
<dbReference type="SUPFAM" id="SSF88659">
    <property type="entry name" value="Sigma3 and sigma4 domains of RNA polymerase sigma factors"/>
    <property type="match status" value="2"/>
</dbReference>
<keyword evidence="4 5" id="KW-0804">Transcription</keyword>
<dbReference type="InterPro" id="IPR007627">
    <property type="entry name" value="RNA_pol_sigma70_r2"/>
</dbReference>
<dbReference type="NCBIfam" id="TIGR02479">
    <property type="entry name" value="FliA_WhiG"/>
    <property type="match status" value="1"/>
</dbReference>
<dbReference type="NCBIfam" id="NF005413">
    <property type="entry name" value="PRK06986.1"/>
    <property type="match status" value="1"/>
</dbReference>
<keyword evidence="1 5" id="KW-0805">Transcription regulation</keyword>
<keyword evidence="8" id="KW-0456">Lyase</keyword>
<evidence type="ECO:0000256" key="5">
    <source>
        <dbReference type="RuleBase" id="RU362124"/>
    </source>
</evidence>
<dbReference type="EMBL" id="CP000724">
    <property type="protein sequence ID" value="ABR48846.1"/>
    <property type="molecule type" value="Genomic_DNA"/>
</dbReference>
<comment type="function">
    <text evidence="5">Sigma factors are initiation factors that promote the attachment of RNA polymerase to specific initiation sites and are then released.</text>
</comment>
<dbReference type="InterPro" id="IPR000943">
    <property type="entry name" value="RNA_pol_sigma70"/>
</dbReference>
<keyword evidence="2 5" id="KW-0731">Sigma factor</keyword>
<dbReference type="InterPro" id="IPR012845">
    <property type="entry name" value="RNA_pol_sigma_FliA_WhiG"/>
</dbReference>
<evidence type="ECO:0000313" key="8">
    <source>
        <dbReference type="EMBL" id="ABR48846.1"/>
    </source>
</evidence>
<feature type="domain" description="RNA polymerase sigma-70" evidence="6">
    <location>
        <begin position="49"/>
        <end position="62"/>
    </location>
</feature>
<dbReference type="RefSeq" id="WP_012063819.1">
    <property type="nucleotide sequence ID" value="NC_009633.1"/>
</dbReference>
<name>A6TRM8_ALKMQ</name>
<dbReference type="GO" id="GO:0003899">
    <property type="term" value="F:DNA-directed RNA polymerase activity"/>
    <property type="evidence" value="ECO:0007669"/>
    <property type="project" value="InterPro"/>
</dbReference>
<protein>
    <recommendedName>
        <fullName evidence="5">RNA polymerase sigma factor</fullName>
    </recommendedName>
</protein>
<dbReference type="NCBIfam" id="TIGR02937">
    <property type="entry name" value="sigma70-ECF"/>
    <property type="match status" value="1"/>
</dbReference>
<dbReference type="eggNOG" id="COG1191">
    <property type="taxonomic scope" value="Bacteria"/>
</dbReference>
<dbReference type="Gene3D" id="1.10.1740.10">
    <property type="match status" value="1"/>
</dbReference>
<keyword evidence="9" id="KW-1185">Reference proteome</keyword>
<dbReference type="PANTHER" id="PTHR30385:SF7">
    <property type="entry name" value="RNA POLYMERASE SIGMA FACTOR FLIA"/>
    <property type="match status" value="1"/>
</dbReference>
<dbReference type="AlphaFoldDB" id="A6TRM8"/>
<evidence type="ECO:0000256" key="4">
    <source>
        <dbReference type="ARBA" id="ARBA00023163"/>
    </source>
</evidence>
<dbReference type="GO" id="GO:0016829">
    <property type="term" value="F:lyase activity"/>
    <property type="evidence" value="ECO:0007669"/>
    <property type="project" value="UniProtKB-KW"/>
</dbReference>
<reference evidence="9" key="1">
    <citation type="journal article" date="2016" name="Genome Announc.">
        <title>Complete genome sequence of Alkaliphilus metalliredigens strain QYMF, an alkaliphilic and metal-reducing bacterium isolated from borax-contaminated leachate ponds.</title>
        <authorList>
            <person name="Hwang C."/>
            <person name="Copeland A."/>
            <person name="Lucas S."/>
            <person name="Lapidus A."/>
            <person name="Barry K."/>
            <person name="Detter J.C."/>
            <person name="Glavina Del Rio T."/>
            <person name="Hammon N."/>
            <person name="Israni S."/>
            <person name="Dalin E."/>
            <person name="Tice H."/>
            <person name="Pitluck S."/>
            <person name="Chertkov O."/>
            <person name="Brettin T."/>
            <person name="Bruce D."/>
            <person name="Han C."/>
            <person name="Schmutz J."/>
            <person name="Larimer F."/>
            <person name="Land M.L."/>
            <person name="Hauser L."/>
            <person name="Kyrpides N."/>
            <person name="Mikhailova N."/>
            <person name="Ye Q."/>
            <person name="Zhou J."/>
            <person name="Richardson P."/>
            <person name="Fields M.W."/>
        </authorList>
    </citation>
    <scope>NUCLEOTIDE SEQUENCE [LARGE SCALE GENOMIC DNA]</scope>
    <source>
        <strain evidence="9">QYMF</strain>
    </source>
</reference>
<evidence type="ECO:0000256" key="2">
    <source>
        <dbReference type="ARBA" id="ARBA00023082"/>
    </source>
</evidence>
<dbReference type="GO" id="GO:0003677">
    <property type="term" value="F:DNA binding"/>
    <property type="evidence" value="ECO:0007669"/>
    <property type="project" value="UniProtKB-KW"/>
</dbReference>
<dbReference type="InterPro" id="IPR013325">
    <property type="entry name" value="RNA_pol_sigma_r2"/>
</dbReference>